<organism evidence="2 3">
    <name type="scientific">Mycolicibacterium fallax</name>
    <name type="common">Mycobacterium fallax</name>
    <dbReference type="NCBI Taxonomy" id="1793"/>
    <lineage>
        <taxon>Bacteria</taxon>
        <taxon>Bacillati</taxon>
        <taxon>Actinomycetota</taxon>
        <taxon>Actinomycetes</taxon>
        <taxon>Mycobacteriales</taxon>
        <taxon>Mycobacteriaceae</taxon>
        <taxon>Mycolicibacterium</taxon>
    </lineage>
</organism>
<gene>
    <name evidence="2" type="ORF">AWC04_01990</name>
</gene>
<proteinExistence type="predicted"/>
<accession>A0A1X1RLG7</accession>
<evidence type="ECO:0000313" key="2">
    <source>
        <dbReference type="EMBL" id="ORV08515.1"/>
    </source>
</evidence>
<dbReference type="EMBL" id="LQOJ01000015">
    <property type="protein sequence ID" value="ORV08515.1"/>
    <property type="molecule type" value="Genomic_DNA"/>
</dbReference>
<dbReference type="Proteomes" id="UP000193484">
    <property type="component" value="Unassembled WGS sequence"/>
</dbReference>
<comment type="caution">
    <text evidence="2">The sequence shown here is derived from an EMBL/GenBank/DDBJ whole genome shotgun (WGS) entry which is preliminary data.</text>
</comment>
<dbReference type="AlphaFoldDB" id="A0A1X1RLG7"/>
<dbReference type="STRING" id="1793.AWC04_01990"/>
<keyword evidence="3" id="KW-1185">Reference proteome</keyword>
<name>A0A1X1RLG7_MYCFA</name>
<evidence type="ECO:0000313" key="3">
    <source>
        <dbReference type="Proteomes" id="UP000193484"/>
    </source>
</evidence>
<feature type="chain" id="PRO_5038684314" evidence="1">
    <location>
        <begin position="22"/>
        <end position="75"/>
    </location>
</feature>
<evidence type="ECO:0000256" key="1">
    <source>
        <dbReference type="SAM" id="SignalP"/>
    </source>
</evidence>
<sequence length="75" mass="7643">MRRVAVAVAIAGLLAVTPVGAPVAAARPDCTDVGSQIRCETNGSVSIKAVPQTRAHGSTMPGGIGGMRRGMLWGW</sequence>
<feature type="signal peptide" evidence="1">
    <location>
        <begin position="1"/>
        <end position="21"/>
    </location>
</feature>
<reference evidence="2 3" key="1">
    <citation type="submission" date="2016-01" db="EMBL/GenBank/DDBJ databases">
        <title>The new phylogeny of the genus Mycobacterium.</title>
        <authorList>
            <person name="Tarcisio F."/>
            <person name="Conor M."/>
            <person name="Antonella G."/>
            <person name="Elisabetta G."/>
            <person name="Giulia F.S."/>
            <person name="Sara T."/>
            <person name="Anna F."/>
            <person name="Clotilde B."/>
            <person name="Roberto B."/>
            <person name="Veronica D.S."/>
            <person name="Fabio R."/>
            <person name="Monica P."/>
            <person name="Olivier J."/>
            <person name="Enrico T."/>
            <person name="Nicola S."/>
        </authorList>
    </citation>
    <scope>NUCLEOTIDE SEQUENCE [LARGE SCALE GENOMIC DNA]</scope>
    <source>
        <strain evidence="2 3">DSM 44179</strain>
    </source>
</reference>
<keyword evidence="1" id="KW-0732">Signal</keyword>
<protein>
    <submittedName>
        <fullName evidence="2">Uncharacterized protein</fullName>
    </submittedName>
</protein>